<name>A0A8S3ZQQ4_9EUPU</name>
<organism evidence="3 4">
    <name type="scientific">Candidula unifasciata</name>
    <dbReference type="NCBI Taxonomy" id="100452"/>
    <lineage>
        <taxon>Eukaryota</taxon>
        <taxon>Metazoa</taxon>
        <taxon>Spiralia</taxon>
        <taxon>Lophotrochozoa</taxon>
        <taxon>Mollusca</taxon>
        <taxon>Gastropoda</taxon>
        <taxon>Heterobranchia</taxon>
        <taxon>Euthyneura</taxon>
        <taxon>Panpulmonata</taxon>
        <taxon>Eupulmonata</taxon>
        <taxon>Stylommatophora</taxon>
        <taxon>Helicina</taxon>
        <taxon>Helicoidea</taxon>
        <taxon>Geomitridae</taxon>
        <taxon>Candidula</taxon>
    </lineage>
</organism>
<evidence type="ECO:0000256" key="2">
    <source>
        <dbReference type="ARBA" id="ARBA00022786"/>
    </source>
</evidence>
<dbReference type="InterPro" id="IPR011989">
    <property type="entry name" value="ARM-like"/>
</dbReference>
<dbReference type="InterPro" id="IPR039852">
    <property type="entry name" value="CAND1/CAND2"/>
</dbReference>
<keyword evidence="2" id="KW-0833">Ubl conjugation pathway</keyword>
<dbReference type="EMBL" id="CAJHNH020003901">
    <property type="protein sequence ID" value="CAG5130228.1"/>
    <property type="molecule type" value="Genomic_DNA"/>
</dbReference>
<reference evidence="3" key="1">
    <citation type="submission" date="2021-04" db="EMBL/GenBank/DDBJ databases">
        <authorList>
            <consortium name="Molecular Ecology Group"/>
        </authorList>
    </citation>
    <scope>NUCLEOTIDE SEQUENCE</scope>
</reference>
<comment type="caution">
    <text evidence="3">The sequence shown here is derived from an EMBL/GenBank/DDBJ whole genome shotgun (WGS) entry which is preliminary data.</text>
</comment>
<gene>
    <name evidence="3" type="ORF">CUNI_LOCUS15786</name>
</gene>
<protein>
    <recommendedName>
        <fullName evidence="5">Cullin-associated and neddylation-dissociated 1</fullName>
    </recommendedName>
</protein>
<dbReference type="SUPFAM" id="SSF48371">
    <property type="entry name" value="ARM repeat"/>
    <property type="match status" value="1"/>
</dbReference>
<dbReference type="AlphaFoldDB" id="A0A8S3ZQQ4"/>
<dbReference type="GO" id="GO:0010265">
    <property type="term" value="P:SCF complex assembly"/>
    <property type="evidence" value="ECO:0007669"/>
    <property type="project" value="InterPro"/>
</dbReference>
<evidence type="ECO:0000256" key="1">
    <source>
        <dbReference type="ARBA" id="ARBA00022737"/>
    </source>
</evidence>
<proteinExistence type="predicted"/>
<keyword evidence="4" id="KW-1185">Reference proteome</keyword>
<keyword evidence="1" id="KW-0677">Repeat</keyword>
<evidence type="ECO:0000313" key="3">
    <source>
        <dbReference type="EMBL" id="CAG5130228.1"/>
    </source>
</evidence>
<evidence type="ECO:0008006" key="5">
    <source>
        <dbReference type="Google" id="ProtNLM"/>
    </source>
</evidence>
<sequence>MLADVMKEMPPLINENDLHISQLTLSLLTTISRGHKHSISNIHSDILPQILVLVQSPLLQGGALNAVLEFFRALIALNLPKLGFRDLLQMLIMPVYDTRPSSGSIHRQAYHSIARCVAALTEMSPLEASSIVSQFVSDIKNPKSTEHIVLFSLLALGEIGKNIDLSPHGDIQNVILECFSSPNEEVKSAASYALGNVSVGNLPKFLPFVLQEIENQPKRQYLLLHSLKEIINCESSSTSGLEILKSYVKTIWTMLFHNCECPEEGTRNVVSECMGKLTLVDPQNLIGSLRQHLNDSSPLARSTVVTAIKFTISDQPQPIDPLLKMCIGDFLSTLQDEDLTVATRSLGHIQLGCSQQTVAHQRLVGDCFTTLV</sequence>
<dbReference type="PANTHER" id="PTHR12696">
    <property type="entry name" value="TIP120"/>
    <property type="match status" value="1"/>
</dbReference>
<dbReference type="OrthoDB" id="6260732at2759"/>
<dbReference type="Gene3D" id="1.25.10.10">
    <property type="entry name" value="Leucine-rich Repeat Variant"/>
    <property type="match status" value="1"/>
</dbReference>
<dbReference type="InterPro" id="IPR016024">
    <property type="entry name" value="ARM-type_fold"/>
</dbReference>
<accession>A0A8S3ZQQ4</accession>
<dbReference type="Proteomes" id="UP000678393">
    <property type="component" value="Unassembled WGS sequence"/>
</dbReference>
<evidence type="ECO:0000313" key="4">
    <source>
        <dbReference type="Proteomes" id="UP000678393"/>
    </source>
</evidence>